<organism evidence="1 2">
    <name type="scientific">Globicatella sulfidifaciens</name>
    <dbReference type="NCBI Taxonomy" id="136093"/>
    <lineage>
        <taxon>Bacteria</taxon>
        <taxon>Bacillati</taxon>
        <taxon>Bacillota</taxon>
        <taxon>Bacilli</taxon>
        <taxon>Lactobacillales</taxon>
        <taxon>Aerococcaceae</taxon>
        <taxon>Globicatella</taxon>
    </lineage>
</organism>
<dbReference type="SUPFAM" id="SSF56784">
    <property type="entry name" value="HAD-like"/>
    <property type="match status" value="1"/>
</dbReference>
<dbReference type="GO" id="GO:0005829">
    <property type="term" value="C:cytosol"/>
    <property type="evidence" value="ECO:0007669"/>
    <property type="project" value="TreeGrafter"/>
</dbReference>
<comment type="caution">
    <text evidence="1">The sequence shown here is derived from an EMBL/GenBank/DDBJ whole genome shotgun (WGS) entry which is preliminary data.</text>
</comment>
<name>A0A7X8C2Q5_9LACT</name>
<protein>
    <submittedName>
        <fullName evidence="1">HAD family phosphatase</fullName>
    </submittedName>
</protein>
<reference evidence="1 2" key="1">
    <citation type="journal article" date="2020" name="Biotechnol. Biofuels">
        <title>New insights from the biogas microbiome by comprehensive genome-resolved metagenomics of nearly 1600 species originating from multiple anaerobic digesters.</title>
        <authorList>
            <person name="Campanaro S."/>
            <person name="Treu L."/>
            <person name="Rodriguez-R L.M."/>
            <person name="Kovalovszki A."/>
            <person name="Ziels R.M."/>
            <person name="Maus I."/>
            <person name="Zhu X."/>
            <person name="Kougias P.G."/>
            <person name="Basile A."/>
            <person name="Luo G."/>
            <person name="Schluter A."/>
            <person name="Konstantinidis K.T."/>
            <person name="Angelidaki I."/>
        </authorList>
    </citation>
    <scope>NUCLEOTIDE SEQUENCE [LARGE SCALE GENOMIC DNA]</scope>
    <source>
        <strain evidence="1">AS23ysBPME_34</strain>
    </source>
</reference>
<dbReference type="PANTHER" id="PTHR10000">
    <property type="entry name" value="PHOSPHOSERINE PHOSPHATASE"/>
    <property type="match status" value="1"/>
</dbReference>
<dbReference type="InterPro" id="IPR023214">
    <property type="entry name" value="HAD_sf"/>
</dbReference>
<dbReference type="PANTHER" id="PTHR10000:SF25">
    <property type="entry name" value="PHOSPHATASE YKRA-RELATED"/>
    <property type="match status" value="1"/>
</dbReference>
<dbReference type="GO" id="GO:0016791">
    <property type="term" value="F:phosphatase activity"/>
    <property type="evidence" value="ECO:0007669"/>
    <property type="project" value="TreeGrafter"/>
</dbReference>
<dbReference type="SFLD" id="SFLDG01140">
    <property type="entry name" value="C2.B:_Phosphomannomutase_and_P"/>
    <property type="match status" value="1"/>
</dbReference>
<evidence type="ECO:0000313" key="2">
    <source>
        <dbReference type="Proteomes" id="UP000541058"/>
    </source>
</evidence>
<dbReference type="GO" id="GO:0000287">
    <property type="term" value="F:magnesium ion binding"/>
    <property type="evidence" value="ECO:0007669"/>
    <property type="project" value="TreeGrafter"/>
</dbReference>
<dbReference type="InterPro" id="IPR000150">
    <property type="entry name" value="Cof"/>
</dbReference>
<gene>
    <name evidence="1" type="ORF">GX355_03275</name>
</gene>
<dbReference type="AlphaFoldDB" id="A0A7X8C2Q5"/>
<dbReference type="NCBIfam" id="TIGR01484">
    <property type="entry name" value="HAD-SF-IIB"/>
    <property type="match status" value="1"/>
</dbReference>
<dbReference type="NCBIfam" id="TIGR00099">
    <property type="entry name" value="Cof-subfamily"/>
    <property type="match status" value="1"/>
</dbReference>
<proteinExistence type="predicted"/>
<sequence length="278" mass="30765">MNKKVIFLDVDGTITNYSNQIPASTIEAIRQARANGHLVFTVTGRSKAEMYDEIIDIGFDGYIGGNGSYIEVGDQVLFEQVVDFDDAKAIVDWLHEQGLEFYLESNSGLYASENFVERGTPVMIEYTRYKGQENAEQTTVDSAFPNMIYGADLYRNDLNKVSFILDSYQNYLDAKAKFSHLKVGTWGGAGEKALFGDIGVAQIDKAKAIDLLLEHLKMKREDTFAFGDAKIDIPMLAYCAVGVAVDSGGDEIKAMADYITDAVDDDGIYNAFKHFGLI</sequence>
<dbReference type="RefSeq" id="WP_276647011.1">
    <property type="nucleotide sequence ID" value="NZ_JAAYSM010000103.1"/>
</dbReference>
<dbReference type="Proteomes" id="UP000541058">
    <property type="component" value="Unassembled WGS sequence"/>
</dbReference>
<dbReference type="Gene3D" id="3.30.1240.10">
    <property type="match status" value="1"/>
</dbReference>
<accession>A0A7X8C2Q5</accession>
<dbReference type="InterPro" id="IPR006379">
    <property type="entry name" value="HAD-SF_hydro_IIB"/>
</dbReference>
<dbReference type="Pfam" id="PF08282">
    <property type="entry name" value="Hydrolase_3"/>
    <property type="match status" value="1"/>
</dbReference>
<dbReference type="InterPro" id="IPR036412">
    <property type="entry name" value="HAD-like_sf"/>
</dbReference>
<dbReference type="SFLD" id="SFLDS00003">
    <property type="entry name" value="Haloacid_Dehalogenase"/>
    <property type="match status" value="1"/>
</dbReference>
<dbReference type="Gene3D" id="3.40.50.1000">
    <property type="entry name" value="HAD superfamily/HAD-like"/>
    <property type="match status" value="1"/>
</dbReference>
<dbReference type="EMBL" id="JAAYSM010000103">
    <property type="protein sequence ID" value="NLJ17860.1"/>
    <property type="molecule type" value="Genomic_DNA"/>
</dbReference>
<evidence type="ECO:0000313" key="1">
    <source>
        <dbReference type="EMBL" id="NLJ17860.1"/>
    </source>
</evidence>